<reference evidence="2" key="1">
    <citation type="submission" date="2021-02" db="EMBL/GenBank/DDBJ databases">
        <authorList>
            <person name="Dougan E. K."/>
            <person name="Rhodes N."/>
            <person name="Thang M."/>
            <person name="Chan C."/>
        </authorList>
    </citation>
    <scope>NUCLEOTIDE SEQUENCE</scope>
</reference>
<comment type="caution">
    <text evidence="2">The sequence shown here is derived from an EMBL/GenBank/DDBJ whole genome shotgun (WGS) entry which is preliminary data.</text>
</comment>
<gene>
    <name evidence="2" type="ORF">PGLA1383_LOCUS29566</name>
</gene>
<proteinExistence type="predicted"/>
<keyword evidence="1" id="KW-1133">Transmembrane helix</keyword>
<evidence type="ECO:0000256" key="1">
    <source>
        <dbReference type="SAM" id="Phobius"/>
    </source>
</evidence>
<protein>
    <submittedName>
        <fullName evidence="2">Uncharacterized protein</fullName>
    </submittedName>
</protein>
<dbReference type="OrthoDB" id="425014at2759"/>
<dbReference type="AlphaFoldDB" id="A0A813FEN3"/>
<evidence type="ECO:0000313" key="3">
    <source>
        <dbReference type="Proteomes" id="UP000654075"/>
    </source>
</evidence>
<feature type="transmembrane region" description="Helical" evidence="1">
    <location>
        <begin position="117"/>
        <end position="139"/>
    </location>
</feature>
<sequence>MVSHIANAYVLHQAGEQPLSQTPFARPLRFFGRLASLSDNSMLRNTVLQLSSSIPKQFLETRRRGRPRLSWSCVLYVHAFNASRMKAIIFARHSLWRQLLDDGLESSHRRIQSKLSLCLVFVLVPVASSLAARFLLFALCFCCCVFVS</sequence>
<keyword evidence="1" id="KW-0472">Membrane</keyword>
<dbReference type="EMBL" id="CAJNNV010025045">
    <property type="protein sequence ID" value="CAE8611766.1"/>
    <property type="molecule type" value="Genomic_DNA"/>
</dbReference>
<evidence type="ECO:0000313" key="2">
    <source>
        <dbReference type="EMBL" id="CAE8611766.1"/>
    </source>
</evidence>
<keyword evidence="1" id="KW-0812">Transmembrane</keyword>
<dbReference type="Proteomes" id="UP000654075">
    <property type="component" value="Unassembled WGS sequence"/>
</dbReference>
<organism evidence="2 3">
    <name type="scientific">Polarella glacialis</name>
    <name type="common">Dinoflagellate</name>
    <dbReference type="NCBI Taxonomy" id="89957"/>
    <lineage>
        <taxon>Eukaryota</taxon>
        <taxon>Sar</taxon>
        <taxon>Alveolata</taxon>
        <taxon>Dinophyceae</taxon>
        <taxon>Suessiales</taxon>
        <taxon>Suessiaceae</taxon>
        <taxon>Polarella</taxon>
    </lineage>
</organism>
<keyword evidence="3" id="KW-1185">Reference proteome</keyword>
<name>A0A813FEN3_POLGL</name>
<accession>A0A813FEN3</accession>